<evidence type="ECO:0000256" key="4">
    <source>
        <dbReference type="ARBA" id="ARBA00047960"/>
    </source>
</evidence>
<reference evidence="8" key="1">
    <citation type="submission" date="2022-10" db="EMBL/GenBank/DDBJ databases">
        <title>Genome assembly of Pristionchus species.</title>
        <authorList>
            <person name="Yoshida K."/>
            <person name="Sommer R.J."/>
        </authorList>
    </citation>
    <scope>NUCLEOTIDE SEQUENCE [LARGE SCALE GENOMIC DNA]</scope>
    <source>
        <strain evidence="8">RS5460</strain>
    </source>
</reference>
<dbReference type="PANTHER" id="PTHR11571:SF224">
    <property type="entry name" value="HEMATOPOIETIC PROSTAGLANDIN D SYNTHASE"/>
    <property type="match status" value="1"/>
</dbReference>
<evidence type="ECO:0000313" key="7">
    <source>
        <dbReference type="EMBL" id="GMR45967.1"/>
    </source>
</evidence>
<feature type="non-terminal residue" evidence="7">
    <location>
        <position position="1"/>
    </location>
</feature>
<keyword evidence="8" id="KW-1185">Reference proteome</keyword>
<dbReference type="Pfam" id="PF14497">
    <property type="entry name" value="GST_C_3"/>
    <property type="match status" value="1"/>
</dbReference>
<dbReference type="GO" id="GO:0006749">
    <property type="term" value="P:glutathione metabolic process"/>
    <property type="evidence" value="ECO:0007669"/>
    <property type="project" value="TreeGrafter"/>
</dbReference>
<dbReference type="SFLD" id="SFLDS00019">
    <property type="entry name" value="Glutathione_Transferase_(cytos"/>
    <property type="match status" value="1"/>
</dbReference>
<dbReference type="CDD" id="cd03039">
    <property type="entry name" value="GST_N_Sigma_like"/>
    <property type="match status" value="1"/>
</dbReference>
<proteinExistence type="inferred from homology"/>
<dbReference type="InterPro" id="IPR004046">
    <property type="entry name" value="GST_C"/>
</dbReference>
<keyword evidence="2" id="KW-0808">Transferase</keyword>
<evidence type="ECO:0000313" key="8">
    <source>
        <dbReference type="Proteomes" id="UP001328107"/>
    </source>
</evidence>
<gene>
    <name evidence="7" type="ORF">PMAYCL1PPCAC_16162</name>
</gene>
<organism evidence="7 8">
    <name type="scientific">Pristionchus mayeri</name>
    <dbReference type="NCBI Taxonomy" id="1317129"/>
    <lineage>
        <taxon>Eukaryota</taxon>
        <taxon>Metazoa</taxon>
        <taxon>Ecdysozoa</taxon>
        <taxon>Nematoda</taxon>
        <taxon>Chromadorea</taxon>
        <taxon>Rhabditida</taxon>
        <taxon>Rhabditina</taxon>
        <taxon>Diplogasteromorpha</taxon>
        <taxon>Diplogasteroidea</taxon>
        <taxon>Neodiplogasteridae</taxon>
        <taxon>Pristionchus</taxon>
    </lineage>
</organism>
<dbReference type="Gene3D" id="1.20.1050.10">
    <property type="match status" value="1"/>
</dbReference>
<dbReference type="InterPro" id="IPR040079">
    <property type="entry name" value="Glutathione_S-Trfase"/>
</dbReference>
<dbReference type="Pfam" id="PF02798">
    <property type="entry name" value="GST_N"/>
    <property type="match status" value="1"/>
</dbReference>
<protein>
    <recommendedName>
        <fullName evidence="1">glutathione transferase</fullName>
        <ecNumber evidence="1">2.5.1.18</ecNumber>
    </recommendedName>
</protein>
<dbReference type="InterPro" id="IPR036249">
    <property type="entry name" value="Thioredoxin-like_sf"/>
</dbReference>
<dbReference type="EC" id="2.5.1.18" evidence="1"/>
<feature type="domain" description="GST C-terminal" evidence="6">
    <location>
        <begin position="88"/>
        <end position="213"/>
    </location>
</feature>
<dbReference type="GO" id="GO:0004364">
    <property type="term" value="F:glutathione transferase activity"/>
    <property type="evidence" value="ECO:0007669"/>
    <property type="project" value="UniProtKB-EC"/>
</dbReference>
<dbReference type="SUPFAM" id="SSF52833">
    <property type="entry name" value="Thioredoxin-like"/>
    <property type="match status" value="1"/>
</dbReference>
<feature type="domain" description="GST N-terminal" evidence="5">
    <location>
        <begin position="4"/>
        <end position="86"/>
    </location>
</feature>
<evidence type="ECO:0000259" key="5">
    <source>
        <dbReference type="PROSITE" id="PS50404"/>
    </source>
</evidence>
<dbReference type="SFLD" id="SFLDG01205">
    <property type="entry name" value="AMPS.1"/>
    <property type="match status" value="1"/>
</dbReference>
<sequence length="213" mass="24178">SVMPTYKLTYFNVRGLGEVARQLFHLSGTPFEDDRIPVSDGWRDSWRKMKHTMPFGTVPVLYVDGKPLPTSCAINHYLAKQFGFSGESAYEETLLIALADQWMDYFVEARPFLLSTNGILPGKDDDKLKEKLEAGMAKHFPLMENFVKEHGSGGHSVGSSLTWIDLLLSDHFRSLLRHFPDALSPYPHLSGVKDMAATHPKLNEWRNNHDEPF</sequence>
<dbReference type="SUPFAM" id="SSF47616">
    <property type="entry name" value="GST C-terminal domain-like"/>
    <property type="match status" value="1"/>
</dbReference>
<accession>A0AAN5CKA3</accession>
<dbReference type="PROSITE" id="PS50404">
    <property type="entry name" value="GST_NTER"/>
    <property type="match status" value="1"/>
</dbReference>
<dbReference type="Gene3D" id="3.40.30.10">
    <property type="entry name" value="Glutaredoxin"/>
    <property type="match status" value="1"/>
</dbReference>
<name>A0AAN5CKA3_9BILA</name>
<comment type="similarity">
    <text evidence="3">Belongs to the GST superfamily. Sigma family.</text>
</comment>
<dbReference type="InterPro" id="IPR010987">
    <property type="entry name" value="Glutathione-S-Trfase_C-like"/>
</dbReference>
<evidence type="ECO:0000256" key="1">
    <source>
        <dbReference type="ARBA" id="ARBA00012452"/>
    </source>
</evidence>
<dbReference type="Proteomes" id="UP001328107">
    <property type="component" value="Unassembled WGS sequence"/>
</dbReference>
<dbReference type="EMBL" id="BTRK01000004">
    <property type="protein sequence ID" value="GMR45967.1"/>
    <property type="molecule type" value="Genomic_DNA"/>
</dbReference>
<dbReference type="PANTHER" id="PTHR11571">
    <property type="entry name" value="GLUTATHIONE S-TRANSFERASE"/>
    <property type="match status" value="1"/>
</dbReference>
<dbReference type="InterPro" id="IPR036282">
    <property type="entry name" value="Glutathione-S-Trfase_C_sf"/>
</dbReference>
<dbReference type="FunFam" id="3.40.30.10:FF:000189">
    <property type="entry name" value="Glutathione S-Transferase"/>
    <property type="match status" value="1"/>
</dbReference>
<evidence type="ECO:0000256" key="3">
    <source>
        <dbReference type="ARBA" id="ARBA00038317"/>
    </source>
</evidence>
<comment type="catalytic activity">
    <reaction evidence="4">
        <text>RX + glutathione = an S-substituted glutathione + a halide anion + H(+)</text>
        <dbReference type="Rhea" id="RHEA:16437"/>
        <dbReference type="ChEBI" id="CHEBI:15378"/>
        <dbReference type="ChEBI" id="CHEBI:16042"/>
        <dbReference type="ChEBI" id="CHEBI:17792"/>
        <dbReference type="ChEBI" id="CHEBI:57925"/>
        <dbReference type="ChEBI" id="CHEBI:90779"/>
        <dbReference type="EC" id="2.5.1.18"/>
    </reaction>
</comment>
<dbReference type="PROSITE" id="PS50405">
    <property type="entry name" value="GST_CTER"/>
    <property type="match status" value="1"/>
</dbReference>
<dbReference type="InterPro" id="IPR050213">
    <property type="entry name" value="GST_superfamily"/>
</dbReference>
<dbReference type="InterPro" id="IPR004045">
    <property type="entry name" value="Glutathione_S-Trfase_N"/>
</dbReference>
<dbReference type="AlphaFoldDB" id="A0AAN5CKA3"/>
<evidence type="ECO:0000259" key="6">
    <source>
        <dbReference type="PROSITE" id="PS50405"/>
    </source>
</evidence>
<comment type="caution">
    <text evidence="7">The sequence shown here is derived from an EMBL/GenBank/DDBJ whole genome shotgun (WGS) entry which is preliminary data.</text>
</comment>
<evidence type="ECO:0000256" key="2">
    <source>
        <dbReference type="ARBA" id="ARBA00022679"/>
    </source>
</evidence>
<dbReference type="SFLD" id="SFLDG00363">
    <property type="entry name" value="AMPS_(cytGST):_Alpha-__Mu-__Pi"/>
    <property type="match status" value="1"/>
</dbReference>